<dbReference type="InterPro" id="IPR037291">
    <property type="entry name" value="DUF4139"/>
</dbReference>
<dbReference type="AlphaFoldDB" id="A0A5C3KW27"/>
<evidence type="ECO:0008006" key="6">
    <source>
        <dbReference type="Google" id="ProtNLM"/>
    </source>
</evidence>
<dbReference type="OrthoDB" id="10068793at2759"/>
<feature type="region of interest" description="Disordered" evidence="1">
    <location>
        <begin position="317"/>
        <end position="345"/>
    </location>
</feature>
<organism evidence="4 5">
    <name type="scientific">Coprinopsis marcescibilis</name>
    <name type="common">Agaric fungus</name>
    <name type="synonym">Psathyrella marcescibilis</name>
    <dbReference type="NCBI Taxonomy" id="230819"/>
    <lineage>
        <taxon>Eukaryota</taxon>
        <taxon>Fungi</taxon>
        <taxon>Dikarya</taxon>
        <taxon>Basidiomycota</taxon>
        <taxon>Agaricomycotina</taxon>
        <taxon>Agaricomycetes</taxon>
        <taxon>Agaricomycetidae</taxon>
        <taxon>Agaricales</taxon>
        <taxon>Agaricineae</taxon>
        <taxon>Psathyrellaceae</taxon>
        <taxon>Coprinopsis</taxon>
    </lineage>
</organism>
<accession>A0A5C3KW27</accession>
<feature type="domain" description="DUF4139" evidence="2">
    <location>
        <begin position="213"/>
        <end position="620"/>
    </location>
</feature>
<dbReference type="PANTHER" id="PTHR31005">
    <property type="entry name" value="DUF4139 DOMAIN-CONTAINING PROTEIN"/>
    <property type="match status" value="1"/>
</dbReference>
<dbReference type="Pfam" id="PF13598">
    <property type="entry name" value="DUF4139"/>
    <property type="match status" value="1"/>
</dbReference>
<dbReference type="EMBL" id="ML210201">
    <property type="protein sequence ID" value="TFK24420.1"/>
    <property type="molecule type" value="Genomic_DNA"/>
</dbReference>
<name>A0A5C3KW27_COPMA</name>
<feature type="domain" description="DUF4140" evidence="3">
    <location>
        <begin position="33"/>
        <end position="125"/>
    </location>
</feature>
<dbReference type="STRING" id="230819.A0A5C3KW27"/>
<dbReference type="NCBIfam" id="TIGR02231">
    <property type="entry name" value="mucoidy inhibitor MuiA family protein"/>
    <property type="match status" value="1"/>
</dbReference>
<evidence type="ECO:0000313" key="4">
    <source>
        <dbReference type="EMBL" id="TFK24420.1"/>
    </source>
</evidence>
<sequence>MNVPATATEAPPPLQDTHVIELVSAVASKITGVSVYTRGAEITRSLKVDLKTGQNQIIIDGLPNVLAEDSVRVDGHGSATIHDVTISPTPPKPHAVLTSPTLEELRAKKTSIENAKERAKNASEFLVTYISRQDPPQIDPGKLQDIIDNYESASHKLDERLTKLRAEKRRVSGEICEEEERIRSNHAATATSGMLNNRVTISMCADAECPVELELRYMVTNATWKPIYDVRIDTEAGLKGKPVVLTYKANIAQYTGEDWAGVPIVLETAEPTVGLHLPTLYSWTISVYDPPPPTQYSGPVMPTSELRMQPMMAPPVFVQASRPRSRSRSPRRQSRSRSRSPRADIIMSQPIHAPSVIKQMMAEASKAVDFNVTYTVPGLMTIPGDQIAHSVTIVKLELDTTLEWVSVVRSDARVYLKAVIKNASDYSFLSGTSSVYLDGSFIAKSHIPAVRPGQSFDCSLGLDPSIRVTYPPLSKRLVQSGFVTKSKTQTYTQQIMIHNTKSVAIDNLIIRGQVPVSVHSNVTVKLSSPPLEAPDARSASNTATSMFSMQKETVVNKSGVHVPAPVNVGKGIVAQWDGVDNVLFEEDVGSLGKNGLLFWKCSVPPQGKVNLSLRYEVSAPVDSQILGLSGM</sequence>
<keyword evidence="5" id="KW-1185">Reference proteome</keyword>
<dbReference type="Pfam" id="PF13600">
    <property type="entry name" value="DUF4140"/>
    <property type="match status" value="1"/>
</dbReference>
<evidence type="ECO:0000259" key="3">
    <source>
        <dbReference type="Pfam" id="PF13600"/>
    </source>
</evidence>
<evidence type="ECO:0000259" key="2">
    <source>
        <dbReference type="Pfam" id="PF13598"/>
    </source>
</evidence>
<evidence type="ECO:0000256" key="1">
    <source>
        <dbReference type="SAM" id="MobiDB-lite"/>
    </source>
</evidence>
<dbReference type="InterPro" id="IPR025554">
    <property type="entry name" value="DUF4140"/>
</dbReference>
<proteinExistence type="predicted"/>
<protein>
    <recommendedName>
        <fullName evidence="6">Mucoidy inhibitor A</fullName>
    </recommendedName>
</protein>
<evidence type="ECO:0000313" key="5">
    <source>
        <dbReference type="Proteomes" id="UP000307440"/>
    </source>
</evidence>
<dbReference type="Proteomes" id="UP000307440">
    <property type="component" value="Unassembled WGS sequence"/>
</dbReference>
<dbReference type="PANTHER" id="PTHR31005:SF8">
    <property type="entry name" value="DUF4139 DOMAIN-CONTAINING PROTEIN"/>
    <property type="match status" value="1"/>
</dbReference>
<feature type="compositionally biased region" description="Basic residues" evidence="1">
    <location>
        <begin position="323"/>
        <end position="340"/>
    </location>
</feature>
<gene>
    <name evidence="4" type="ORF">FA15DRAFT_669652</name>
</gene>
<dbReference type="InterPro" id="IPR011935">
    <property type="entry name" value="CHP02231"/>
</dbReference>
<reference evidence="4 5" key="1">
    <citation type="journal article" date="2019" name="Nat. Ecol. Evol.">
        <title>Megaphylogeny resolves global patterns of mushroom evolution.</title>
        <authorList>
            <person name="Varga T."/>
            <person name="Krizsan K."/>
            <person name="Foldi C."/>
            <person name="Dima B."/>
            <person name="Sanchez-Garcia M."/>
            <person name="Sanchez-Ramirez S."/>
            <person name="Szollosi G.J."/>
            <person name="Szarkandi J.G."/>
            <person name="Papp V."/>
            <person name="Albert L."/>
            <person name="Andreopoulos W."/>
            <person name="Angelini C."/>
            <person name="Antonin V."/>
            <person name="Barry K.W."/>
            <person name="Bougher N.L."/>
            <person name="Buchanan P."/>
            <person name="Buyck B."/>
            <person name="Bense V."/>
            <person name="Catcheside P."/>
            <person name="Chovatia M."/>
            <person name="Cooper J."/>
            <person name="Damon W."/>
            <person name="Desjardin D."/>
            <person name="Finy P."/>
            <person name="Geml J."/>
            <person name="Haridas S."/>
            <person name="Hughes K."/>
            <person name="Justo A."/>
            <person name="Karasinski D."/>
            <person name="Kautmanova I."/>
            <person name="Kiss B."/>
            <person name="Kocsube S."/>
            <person name="Kotiranta H."/>
            <person name="LaButti K.M."/>
            <person name="Lechner B.E."/>
            <person name="Liimatainen K."/>
            <person name="Lipzen A."/>
            <person name="Lukacs Z."/>
            <person name="Mihaltcheva S."/>
            <person name="Morgado L.N."/>
            <person name="Niskanen T."/>
            <person name="Noordeloos M.E."/>
            <person name="Ohm R.A."/>
            <person name="Ortiz-Santana B."/>
            <person name="Ovrebo C."/>
            <person name="Racz N."/>
            <person name="Riley R."/>
            <person name="Savchenko A."/>
            <person name="Shiryaev A."/>
            <person name="Soop K."/>
            <person name="Spirin V."/>
            <person name="Szebenyi C."/>
            <person name="Tomsovsky M."/>
            <person name="Tulloss R.E."/>
            <person name="Uehling J."/>
            <person name="Grigoriev I.V."/>
            <person name="Vagvolgyi C."/>
            <person name="Papp T."/>
            <person name="Martin F.M."/>
            <person name="Miettinen O."/>
            <person name="Hibbett D.S."/>
            <person name="Nagy L.G."/>
        </authorList>
    </citation>
    <scope>NUCLEOTIDE SEQUENCE [LARGE SCALE GENOMIC DNA]</scope>
    <source>
        <strain evidence="4 5">CBS 121175</strain>
    </source>
</reference>